<dbReference type="NCBIfam" id="TIGR00002">
    <property type="entry name" value="S16"/>
    <property type="match status" value="1"/>
</dbReference>
<dbReference type="PANTHER" id="PTHR12919">
    <property type="entry name" value="30S RIBOSOMAL PROTEIN S16"/>
    <property type="match status" value="1"/>
</dbReference>
<evidence type="ECO:0000256" key="3">
    <source>
        <dbReference type="ARBA" id="ARBA00023274"/>
    </source>
</evidence>
<dbReference type="SUPFAM" id="SSF54565">
    <property type="entry name" value="Ribosomal protein S16"/>
    <property type="match status" value="1"/>
</dbReference>
<dbReference type="Pfam" id="PF00886">
    <property type="entry name" value="Ribosomal_S16"/>
    <property type="match status" value="1"/>
</dbReference>
<proteinExistence type="evidence at transcript level"/>
<dbReference type="Gene3D" id="3.30.1320.10">
    <property type="match status" value="1"/>
</dbReference>
<dbReference type="GO" id="GO:0015935">
    <property type="term" value="C:small ribosomal subunit"/>
    <property type="evidence" value="ECO:0007669"/>
    <property type="project" value="TreeGrafter"/>
</dbReference>
<dbReference type="InterPro" id="IPR000307">
    <property type="entry name" value="Ribosomal_bS16"/>
</dbReference>
<comment type="similarity">
    <text evidence="1">Belongs to the bacterial ribosomal protein bS16 family.</text>
</comment>
<dbReference type="InterPro" id="IPR023803">
    <property type="entry name" value="Ribosomal_bS16_dom_sf"/>
</dbReference>
<name>A0A7L8Y968_9MAGN</name>
<dbReference type="GO" id="GO:0003735">
    <property type="term" value="F:structural constituent of ribosome"/>
    <property type="evidence" value="ECO:0007669"/>
    <property type="project" value="InterPro"/>
</dbReference>
<keyword evidence="3" id="KW-0687">Ribonucleoprotein</keyword>
<evidence type="ECO:0000313" key="5">
    <source>
        <dbReference type="EMBL" id="QOI17222.1"/>
    </source>
</evidence>
<feature type="region of interest" description="Disordered" evidence="4">
    <location>
        <begin position="93"/>
        <end position="112"/>
    </location>
</feature>
<protein>
    <submittedName>
        <fullName evidence="5">Plastid ribosomal protein S16</fullName>
    </submittedName>
</protein>
<evidence type="ECO:0000256" key="1">
    <source>
        <dbReference type="ARBA" id="ARBA00006668"/>
    </source>
</evidence>
<gene>
    <name evidence="5" type="primary">rps16</name>
</gene>
<organism evidence="5">
    <name type="scientific">Anemone narcissiflora</name>
    <dbReference type="NCBI Taxonomy" id="168002"/>
    <lineage>
        <taxon>Eukaryota</taxon>
        <taxon>Viridiplantae</taxon>
        <taxon>Streptophyta</taxon>
        <taxon>Embryophyta</taxon>
        <taxon>Tracheophyta</taxon>
        <taxon>Spermatophyta</taxon>
        <taxon>Magnoliopsida</taxon>
        <taxon>Ranunculales</taxon>
        <taxon>Ranunculaceae</taxon>
        <taxon>Ranunculoideae</taxon>
        <taxon>Anemoneae</taxon>
        <taxon>Anemone</taxon>
    </lineage>
</organism>
<evidence type="ECO:0000256" key="2">
    <source>
        <dbReference type="ARBA" id="ARBA00022980"/>
    </source>
</evidence>
<dbReference type="HAMAP" id="MF_00385">
    <property type="entry name" value="Ribosomal_bS16"/>
    <property type="match status" value="1"/>
</dbReference>
<dbReference type="GO" id="GO:0005739">
    <property type="term" value="C:mitochondrion"/>
    <property type="evidence" value="ECO:0007669"/>
    <property type="project" value="GOC"/>
</dbReference>
<evidence type="ECO:0000256" key="4">
    <source>
        <dbReference type="SAM" id="MobiDB-lite"/>
    </source>
</evidence>
<reference evidence="5" key="1">
    <citation type="journal article" date="2020" name="Sci. Rep.">
        <title>Large-scale phylogenomics reveals ancient introgression in Asian Hepatica and new insights into the origin of the insular endemic Hepatica maxima.</title>
        <authorList>
            <person name="Park S."/>
            <person name="Park S."/>
        </authorList>
    </citation>
    <scope>NUCLEOTIDE SEQUENCE</scope>
    <source>
        <strain evidence="5">ANA</strain>
    </source>
</reference>
<keyword evidence="2 5" id="KW-0689">Ribosomal protein</keyword>
<dbReference type="PANTHER" id="PTHR12919:SF39">
    <property type="entry name" value="SMALL RIBOSOMAL SUBUNIT PROTEIN BS16M_BS16C"/>
    <property type="match status" value="1"/>
</dbReference>
<dbReference type="GO" id="GO:0032543">
    <property type="term" value="P:mitochondrial translation"/>
    <property type="evidence" value="ECO:0007669"/>
    <property type="project" value="TreeGrafter"/>
</dbReference>
<dbReference type="AlphaFoldDB" id="A0A7L8Y968"/>
<accession>A0A7L8Y968</accession>
<sequence>MAVRIRLARFGCRNKPFYRVVAINSSNRRDGKHVELLGYYDPLPANDDPKRIGLNIDRIKYWLSVGAQPSDPVRDILFMKGVLPLQPVVADRKGGSDRSHLNNVPSLNENDADEGGINTVKLGDKSHLWCNIGVQFSESDFSYNEDIEGSSLQL</sequence>
<dbReference type="EMBL" id="MT560553">
    <property type="protein sequence ID" value="QOI17222.1"/>
    <property type="molecule type" value="mRNA"/>
</dbReference>